<sequence>MGTEISSMAMCIYPAALMQFSGGIIKSKPQIQTLLKEFATVFNDPREIPPKRSHDHTIPLTPNAPPINIRPYKHPLIQKDEIELMVKELLEAGTIRNSQSPFSSPIVMVKKKDGTWRMCVDYKQLNKHTIKDKYPIPVIEELLDELSGAKVFSKLDLRSGYHQIRMNEADIHKTAFRTHEEHYEKFVLVFFDDILIYSGKQRVEYLGHIISKEGMLTDPTKIQAMEQWPTPQTVKQLRGFLGLTGYLSEAMTQTPVLALPDYSKTFVVETDASGKGNSSLLMALEKWRSYLLDRHFKIFQLKVSTQSKAPFQAKSLPKLLGFDYEISYKKESDNVVADALSRITNGSELNSLILSD</sequence>
<dbReference type="PANTHER" id="PTHR37984:SF5">
    <property type="entry name" value="PROTEIN NYNRIN-LIKE"/>
    <property type="match status" value="1"/>
</dbReference>
<dbReference type="InterPro" id="IPR043128">
    <property type="entry name" value="Rev_trsase/Diguanyl_cyclase"/>
</dbReference>
<dbReference type="Pfam" id="PF00078">
    <property type="entry name" value="RVT_1"/>
    <property type="match status" value="1"/>
</dbReference>
<feature type="domain" description="Reverse transcriptase" evidence="1">
    <location>
        <begin position="109"/>
        <end position="181"/>
    </location>
</feature>
<keyword evidence="2" id="KW-0808">Transferase</keyword>
<keyword evidence="3" id="KW-1185">Reference proteome</keyword>
<dbReference type="EMBL" id="BQNB010014664">
    <property type="protein sequence ID" value="GJT30931.1"/>
    <property type="molecule type" value="Genomic_DNA"/>
</dbReference>
<accession>A0ABQ5CY98</accession>
<evidence type="ECO:0000259" key="1">
    <source>
        <dbReference type="Pfam" id="PF00078"/>
    </source>
</evidence>
<evidence type="ECO:0000313" key="3">
    <source>
        <dbReference type="Proteomes" id="UP001151760"/>
    </source>
</evidence>
<dbReference type="CDD" id="cd01647">
    <property type="entry name" value="RT_LTR"/>
    <property type="match status" value="1"/>
</dbReference>
<evidence type="ECO:0000313" key="2">
    <source>
        <dbReference type="EMBL" id="GJT30931.1"/>
    </source>
</evidence>
<comment type="caution">
    <text evidence="2">The sequence shown here is derived from an EMBL/GenBank/DDBJ whole genome shotgun (WGS) entry which is preliminary data.</text>
</comment>
<dbReference type="InterPro" id="IPR043502">
    <property type="entry name" value="DNA/RNA_pol_sf"/>
</dbReference>
<dbReference type="Gene3D" id="3.10.10.10">
    <property type="entry name" value="HIV Type 1 Reverse Transcriptase, subunit A, domain 1"/>
    <property type="match status" value="1"/>
</dbReference>
<gene>
    <name evidence="2" type="ORF">Tco_0911206</name>
</gene>
<dbReference type="InterPro" id="IPR000477">
    <property type="entry name" value="RT_dom"/>
</dbReference>
<keyword evidence="2" id="KW-0548">Nucleotidyltransferase</keyword>
<dbReference type="SUPFAM" id="SSF56672">
    <property type="entry name" value="DNA/RNA polymerases"/>
    <property type="match status" value="1"/>
</dbReference>
<reference evidence="2" key="2">
    <citation type="submission" date="2022-01" db="EMBL/GenBank/DDBJ databases">
        <authorList>
            <person name="Yamashiro T."/>
            <person name="Shiraishi A."/>
            <person name="Satake H."/>
            <person name="Nakayama K."/>
        </authorList>
    </citation>
    <scope>NUCLEOTIDE SEQUENCE</scope>
</reference>
<dbReference type="PANTHER" id="PTHR37984">
    <property type="entry name" value="PROTEIN CBG26694"/>
    <property type="match status" value="1"/>
</dbReference>
<dbReference type="InterPro" id="IPR050951">
    <property type="entry name" value="Retrovirus_Pol_polyprotein"/>
</dbReference>
<dbReference type="Gene3D" id="3.30.70.270">
    <property type="match status" value="2"/>
</dbReference>
<reference evidence="2" key="1">
    <citation type="journal article" date="2022" name="Int. J. Mol. Sci.">
        <title>Draft Genome of Tanacetum Coccineum: Genomic Comparison of Closely Related Tanacetum-Family Plants.</title>
        <authorList>
            <person name="Yamashiro T."/>
            <person name="Shiraishi A."/>
            <person name="Nakayama K."/>
            <person name="Satake H."/>
        </authorList>
    </citation>
    <scope>NUCLEOTIDE SEQUENCE</scope>
</reference>
<dbReference type="Proteomes" id="UP001151760">
    <property type="component" value="Unassembled WGS sequence"/>
</dbReference>
<keyword evidence="2" id="KW-0695">RNA-directed DNA polymerase</keyword>
<proteinExistence type="predicted"/>
<dbReference type="GO" id="GO:0003964">
    <property type="term" value="F:RNA-directed DNA polymerase activity"/>
    <property type="evidence" value="ECO:0007669"/>
    <property type="project" value="UniProtKB-KW"/>
</dbReference>
<protein>
    <submittedName>
        <fullName evidence="2">Reverse transcriptase</fullName>
    </submittedName>
</protein>
<name>A0ABQ5CY98_9ASTR</name>
<organism evidence="2 3">
    <name type="scientific">Tanacetum coccineum</name>
    <dbReference type="NCBI Taxonomy" id="301880"/>
    <lineage>
        <taxon>Eukaryota</taxon>
        <taxon>Viridiplantae</taxon>
        <taxon>Streptophyta</taxon>
        <taxon>Embryophyta</taxon>
        <taxon>Tracheophyta</taxon>
        <taxon>Spermatophyta</taxon>
        <taxon>Magnoliopsida</taxon>
        <taxon>eudicotyledons</taxon>
        <taxon>Gunneridae</taxon>
        <taxon>Pentapetalae</taxon>
        <taxon>asterids</taxon>
        <taxon>campanulids</taxon>
        <taxon>Asterales</taxon>
        <taxon>Asteraceae</taxon>
        <taxon>Asteroideae</taxon>
        <taxon>Anthemideae</taxon>
        <taxon>Anthemidinae</taxon>
        <taxon>Tanacetum</taxon>
    </lineage>
</organism>